<accession>A0A846WH85</accession>
<name>A0A846WH85_9ACTN</name>
<gene>
    <name evidence="3" type="ORF">HGA05_05410</name>
</gene>
<evidence type="ECO:0000313" key="3">
    <source>
        <dbReference type="EMBL" id="NKY01004.1"/>
    </source>
</evidence>
<keyword evidence="2" id="KW-0472">Membrane</keyword>
<reference evidence="3 4" key="1">
    <citation type="submission" date="2020-04" db="EMBL/GenBank/DDBJ databases">
        <title>MicrobeNet Type strains.</title>
        <authorList>
            <person name="Nicholson A.C."/>
        </authorList>
    </citation>
    <scope>NUCLEOTIDE SEQUENCE [LARGE SCALE GENOMIC DNA]</scope>
    <source>
        <strain evidence="3 4">ATCC BAA-14</strain>
    </source>
</reference>
<proteinExistence type="predicted"/>
<dbReference type="GeneID" id="90162257"/>
<evidence type="ECO:0000256" key="2">
    <source>
        <dbReference type="SAM" id="Phobius"/>
    </source>
</evidence>
<dbReference type="Proteomes" id="UP000563898">
    <property type="component" value="Unassembled WGS sequence"/>
</dbReference>
<dbReference type="AlphaFoldDB" id="A0A846WH85"/>
<evidence type="ECO:0000256" key="1">
    <source>
        <dbReference type="SAM" id="MobiDB-lite"/>
    </source>
</evidence>
<evidence type="ECO:0000313" key="4">
    <source>
        <dbReference type="Proteomes" id="UP000563898"/>
    </source>
</evidence>
<organism evidence="3 4">
    <name type="scientific">Gordonia polyisoprenivorans</name>
    <dbReference type="NCBI Taxonomy" id="84595"/>
    <lineage>
        <taxon>Bacteria</taxon>
        <taxon>Bacillati</taxon>
        <taxon>Actinomycetota</taxon>
        <taxon>Actinomycetes</taxon>
        <taxon>Mycobacteriales</taxon>
        <taxon>Gordoniaceae</taxon>
        <taxon>Gordonia</taxon>
    </lineage>
</organism>
<protein>
    <submittedName>
        <fullName evidence="3">Uncharacterized protein</fullName>
    </submittedName>
</protein>
<keyword evidence="2" id="KW-0812">Transmembrane</keyword>
<dbReference type="EMBL" id="JAAXPC010000002">
    <property type="protein sequence ID" value="NKY01004.1"/>
    <property type="molecule type" value="Genomic_DNA"/>
</dbReference>
<feature type="region of interest" description="Disordered" evidence="1">
    <location>
        <begin position="1"/>
        <end position="22"/>
    </location>
</feature>
<comment type="caution">
    <text evidence="3">The sequence shown here is derived from an EMBL/GenBank/DDBJ whole genome shotgun (WGS) entry which is preliminary data.</text>
</comment>
<dbReference type="RefSeq" id="WP_006369112.1">
    <property type="nucleotide sequence ID" value="NZ_CP073075.1"/>
</dbReference>
<keyword evidence="2" id="KW-1133">Transmembrane helix</keyword>
<feature type="transmembrane region" description="Helical" evidence="2">
    <location>
        <begin position="25"/>
        <end position="50"/>
    </location>
</feature>
<sequence>MVLAQNDPAQRGTAGTRDESEPHPLVTLGVGLLLVVLCIVTTIAAALLLIGSMPDAQP</sequence>